<dbReference type="AlphaFoldDB" id="A0A3D8Q6J4"/>
<dbReference type="InterPro" id="IPR001447">
    <property type="entry name" value="Arylamine_N-AcTrfase"/>
</dbReference>
<name>A0A3D8Q6J4_9HELO</name>
<dbReference type="Gene3D" id="3.30.2140.20">
    <property type="match status" value="1"/>
</dbReference>
<dbReference type="GO" id="GO:0016407">
    <property type="term" value="F:acetyltransferase activity"/>
    <property type="evidence" value="ECO:0007669"/>
    <property type="project" value="InterPro"/>
</dbReference>
<evidence type="ECO:0000256" key="1">
    <source>
        <dbReference type="ARBA" id="ARBA00006547"/>
    </source>
</evidence>
<dbReference type="PANTHER" id="PTHR11786">
    <property type="entry name" value="N-HYDROXYARYLAMINE O-ACETYLTRANSFERASE"/>
    <property type="match status" value="1"/>
</dbReference>
<accession>A0A3D8Q6J4</accession>
<dbReference type="Proteomes" id="UP000256645">
    <property type="component" value="Unassembled WGS sequence"/>
</dbReference>
<gene>
    <name evidence="2" type="ORF">BP6252_13779</name>
</gene>
<dbReference type="PANTHER" id="PTHR11786:SF0">
    <property type="entry name" value="ARYLAMINE N-ACETYLTRANSFERASE 4-RELATED"/>
    <property type="match status" value="1"/>
</dbReference>
<dbReference type="STRING" id="1849047.A0A3D8Q6J4"/>
<dbReference type="SUPFAM" id="SSF54001">
    <property type="entry name" value="Cysteine proteinases"/>
    <property type="match status" value="1"/>
</dbReference>
<protein>
    <submittedName>
        <fullName evidence="2">Uncharacterized protein</fullName>
    </submittedName>
</protein>
<dbReference type="Pfam" id="PF00797">
    <property type="entry name" value="Acetyltransf_2"/>
    <property type="match status" value="1"/>
</dbReference>
<sequence length="358" mass="40535">MEPPIWTGNEPLAPLSPTQLETYLQHVSDGELKLHAIEHSLLTTDGRLTVLKALIRFHTSKIPWGSLANHYSVQPQPSLQLTDIVEKLVVRKLGGHCLEIVPLFAAVIRSLGYDLYFTAARIGPSMAGNPGVGFHGWSHIILIVTIEGKKFVVDPQYHHITQPVLLDPQGPVVVFESVPTSIVRLRFTSLASVVPNRASSSGLMTWIFEYKHRPEDEEWMQSYIFSPESEWFCEDLQIMNVWLAKAEDSYLSSRLTIKRVLLLKEDALILNKVTAEDHVIDSTKDGDLVVPELAGSVQLVDDRLTVWRFGKLEIEQKLETEEERLMIMRKWFGIELKEDQYPILQGKLALPILDSQAK</sequence>
<organism evidence="2 3">
    <name type="scientific">Coleophoma cylindrospora</name>
    <dbReference type="NCBI Taxonomy" id="1849047"/>
    <lineage>
        <taxon>Eukaryota</taxon>
        <taxon>Fungi</taxon>
        <taxon>Dikarya</taxon>
        <taxon>Ascomycota</taxon>
        <taxon>Pezizomycotina</taxon>
        <taxon>Leotiomycetes</taxon>
        <taxon>Helotiales</taxon>
        <taxon>Dermateaceae</taxon>
        <taxon>Coleophoma</taxon>
    </lineage>
</organism>
<reference evidence="2 3" key="1">
    <citation type="journal article" date="2018" name="IMA Fungus">
        <title>IMA Genome-F 9: Draft genome sequence of Annulohypoxylon stygium, Aspergillus mulundensis, Berkeleyomyces basicola (syn. Thielaviopsis basicola), Ceratocystis smalleyi, two Cercospora beticola strains, Coleophoma cylindrospora, Fusarium fracticaudum, Phialophora cf. hyalina, and Morchella septimelata.</title>
        <authorList>
            <person name="Wingfield B.D."/>
            <person name="Bills G.F."/>
            <person name="Dong Y."/>
            <person name="Huang W."/>
            <person name="Nel W.J."/>
            <person name="Swalarsk-Parry B.S."/>
            <person name="Vaghefi N."/>
            <person name="Wilken P.M."/>
            <person name="An Z."/>
            <person name="de Beer Z.W."/>
            <person name="De Vos L."/>
            <person name="Chen L."/>
            <person name="Duong T.A."/>
            <person name="Gao Y."/>
            <person name="Hammerbacher A."/>
            <person name="Kikkert J.R."/>
            <person name="Li Y."/>
            <person name="Li H."/>
            <person name="Li K."/>
            <person name="Li Q."/>
            <person name="Liu X."/>
            <person name="Ma X."/>
            <person name="Naidoo K."/>
            <person name="Pethybridge S.J."/>
            <person name="Sun J."/>
            <person name="Steenkamp E.T."/>
            <person name="van der Nest M.A."/>
            <person name="van Wyk S."/>
            <person name="Wingfield M.J."/>
            <person name="Xiong C."/>
            <person name="Yue Q."/>
            <person name="Zhang X."/>
        </authorList>
    </citation>
    <scope>NUCLEOTIDE SEQUENCE [LARGE SCALE GENOMIC DNA]</scope>
    <source>
        <strain evidence="2 3">BP6252</strain>
    </source>
</reference>
<evidence type="ECO:0000313" key="2">
    <source>
        <dbReference type="EMBL" id="RDW57441.1"/>
    </source>
</evidence>
<dbReference type="InterPro" id="IPR038765">
    <property type="entry name" value="Papain-like_cys_pep_sf"/>
</dbReference>
<keyword evidence="3" id="KW-1185">Reference proteome</keyword>
<comment type="caution">
    <text evidence="2">The sequence shown here is derived from an EMBL/GenBank/DDBJ whole genome shotgun (WGS) entry which is preliminary data.</text>
</comment>
<comment type="similarity">
    <text evidence="1">Belongs to the arylamine N-acetyltransferase family.</text>
</comment>
<dbReference type="InterPro" id="IPR053710">
    <property type="entry name" value="Arylamine_NAT_domain_sf"/>
</dbReference>
<dbReference type="OrthoDB" id="10260017at2759"/>
<evidence type="ECO:0000313" key="3">
    <source>
        <dbReference type="Proteomes" id="UP000256645"/>
    </source>
</evidence>
<proteinExistence type="inferred from homology"/>
<dbReference type="EMBL" id="PDLM01000021">
    <property type="protein sequence ID" value="RDW57441.1"/>
    <property type="molecule type" value="Genomic_DNA"/>
</dbReference>